<organism evidence="1 2">
    <name type="scientific">Colocasia esculenta</name>
    <name type="common">Wild taro</name>
    <name type="synonym">Arum esculentum</name>
    <dbReference type="NCBI Taxonomy" id="4460"/>
    <lineage>
        <taxon>Eukaryota</taxon>
        <taxon>Viridiplantae</taxon>
        <taxon>Streptophyta</taxon>
        <taxon>Embryophyta</taxon>
        <taxon>Tracheophyta</taxon>
        <taxon>Spermatophyta</taxon>
        <taxon>Magnoliopsida</taxon>
        <taxon>Liliopsida</taxon>
        <taxon>Araceae</taxon>
        <taxon>Aroideae</taxon>
        <taxon>Colocasieae</taxon>
        <taxon>Colocasia</taxon>
    </lineage>
</organism>
<evidence type="ECO:0000313" key="1">
    <source>
        <dbReference type="EMBL" id="MQM11118.1"/>
    </source>
</evidence>
<reference evidence="1" key="1">
    <citation type="submission" date="2017-07" db="EMBL/GenBank/DDBJ databases">
        <title>Taro Niue Genome Assembly and Annotation.</title>
        <authorList>
            <person name="Atibalentja N."/>
            <person name="Keating K."/>
            <person name="Fields C.J."/>
        </authorList>
    </citation>
    <scope>NUCLEOTIDE SEQUENCE</scope>
    <source>
        <strain evidence="1">Niue_2</strain>
        <tissue evidence="1">Leaf</tissue>
    </source>
</reference>
<comment type="caution">
    <text evidence="1">The sequence shown here is derived from an EMBL/GenBank/DDBJ whole genome shotgun (WGS) entry which is preliminary data.</text>
</comment>
<evidence type="ECO:0000313" key="2">
    <source>
        <dbReference type="Proteomes" id="UP000652761"/>
    </source>
</evidence>
<proteinExistence type="predicted"/>
<dbReference type="Proteomes" id="UP000652761">
    <property type="component" value="Unassembled WGS sequence"/>
</dbReference>
<name>A0A843WX85_COLES</name>
<keyword evidence="2" id="KW-1185">Reference proteome</keyword>
<dbReference type="EMBL" id="NMUH01004871">
    <property type="protein sequence ID" value="MQM11118.1"/>
    <property type="molecule type" value="Genomic_DNA"/>
</dbReference>
<protein>
    <submittedName>
        <fullName evidence="1">Uncharacterized protein</fullName>
    </submittedName>
</protein>
<sequence>MHLSTGALRDTKPEVCLGLSVCICRQVHLHLSTDALRQRIGFQKSKFLSVSVDRRYASVDRCTQGYKT</sequence>
<gene>
    <name evidence="1" type="ORF">Taro_044021</name>
</gene>
<accession>A0A843WX85</accession>
<dbReference type="AlphaFoldDB" id="A0A843WX85"/>